<dbReference type="Proteomes" id="UP000012019">
    <property type="component" value="Unassembled WGS sequence"/>
</dbReference>
<dbReference type="OrthoDB" id="5608417at2"/>
<dbReference type="EMBL" id="APHR01000009">
    <property type="protein sequence ID" value="EMR14032.1"/>
    <property type="molecule type" value="Genomic_DNA"/>
</dbReference>
<comment type="caution">
    <text evidence="1">The sequence shown here is derived from an EMBL/GenBank/DDBJ whole genome shotgun (WGS) entry which is preliminary data.</text>
</comment>
<keyword evidence="2" id="KW-1185">Reference proteome</keyword>
<accession>M7P3E0</accession>
<proteinExistence type="predicted"/>
<dbReference type="STRING" id="1286106.MPL1_02001"/>
<evidence type="ECO:0000313" key="1">
    <source>
        <dbReference type="EMBL" id="EMR14032.1"/>
    </source>
</evidence>
<name>M7P3E0_9GAMM</name>
<reference evidence="1 2" key="1">
    <citation type="journal article" date="2013" name="Genome Announc.">
        <title>Draft Genome Sequence of Methylophaga lonarensis MPLT, a Haloalkaliphilic (Non-Methane-Utilizing) Methylotroph.</title>
        <authorList>
            <person name="Shetty S.A."/>
            <person name="Marathe N.P."/>
            <person name="Munot H."/>
            <person name="Antony C.P."/>
            <person name="Dhotre D.P."/>
            <person name="Murrell J.C."/>
            <person name="Shouche Y.S."/>
        </authorList>
    </citation>
    <scope>NUCLEOTIDE SEQUENCE [LARGE SCALE GENOMIC DNA]</scope>
    <source>
        <strain evidence="1 2">MPL</strain>
    </source>
</reference>
<protein>
    <submittedName>
        <fullName evidence="1">Uncharacterized protein</fullName>
    </submittedName>
</protein>
<gene>
    <name evidence="1" type="ORF">MPL1_02001</name>
</gene>
<sequence length="216" mass="24575">MNQNLSRLFASVVVLSEFHPQARAIRFWRASQQDAPEAAVIFHQRPTRQREQLEADIAVVATMLGPAAMPDYYAFCQDIESIFNGAGPSGPISRLRDLDWHRFRQVSAYAQHWRSRNPEEVVKLLAFMMAMPLFSRIAAQLIVENSSETLLAIEQQMQENRGVYLLGVRRFHELFRSEIDAACSESKLLVATYRGSKKDNNAAQIVNRMLGSIDFS</sequence>
<dbReference type="AlphaFoldDB" id="M7P3E0"/>
<evidence type="ECO:0000313" key="2">
    <source>
        <dbReference type="Proteomes" id="UP000012019"/>
    </source>
</evidence>
<dbReference type="PATRIC" id="fig|1286106.3.peg.403"/>
<dbReference type="RefSeq" id="WP_009725449.1">
    <property type="nucleotide sequence ID" value="NZ_APHR01000009.1"/>
</dbReference>
<organism evidence="1 2">
    <name type="scientific">Methylophaga lonarensis MPL</name>
    <dbReference type="NCBI Taxonomy" id="1286106"/>
    <lineage>
        <taxon>Bacteria</taxon>
        <taxon>Pseudomonadati</taxon>
        <taxon>Pseudomonadota</taxon>
        <taxon>Gammaproteobacteria</taxon>
        <taxon>Thiotrichales</taxon>
        <taxon>Piscirickettsiaceae</taxon>
        <taxon>Methylophaga</taxon>
    </lineage>
</organism>